<evidence type="ECO:0000256" key="1">
    <source>
        <dbReference type="ARBA" id="ARBA00004651"/>
    </source>
</evidence>
<dbReference type="Proteomes" id="UP000007069">
    <property type="component" value="Chromosome"/>
</dbReference>
<dbReference type="GO" id="GO:0015095">
    <property type="term" value="F:magnesium ion transmembrane transporter activity"/>
    <property type="evidence" value="ECO:0007669"/>
    <property type="project" value="TreeGrafter"/>
</dbReference>
<keyword evidence="7" id="KW-0862">Zinc</keyword>
<evidence type="ECO:0000256" key="12">
    <source>
        <dbReference type="ARBA" id="ARBA00034269"/>
    </source>
</evidence>
<gene>
    <name evidence="15" type="primary">corA</name>
    <name evidence="15" type="ordered locus">XCV0658</name>
</gene>
<dbReference type="Pfam" id="PF01544">
    <property type="entry name" value="CorA"/>
    <property type="match status" value="1"/>
</dbReference>
<keyword evidence="5" id="KW-0997">Cell inner membrane</keyword>
<feature type="transmembrane region" description="Helical" evidence="14">
    <location>
        <begin position="261"/>
        <end position="282"/>
    </location>
</feature>
<evidence type="ECO:0000256" key="13">
    <source>
        <dbReference type="ARBA" id="ARBA00045497"/>
    </source>
</evidence>
<dbReference type="SUPFAM" id="SSF144083">
    <property type="entry name" value="Magnesium transport protein CorA, transmembrane region"/>
    <property type="match status" value="1"/>
</dbReference>
<evidence type="ECO:0000256" key="5">
    <source>
        <dbReference type="ARBA" id="ARBA00022519"/>
    </source>
</evidence>
<comment type="catalytic activity">
    <reaction evidence="12">
        <text>Mg(2+)(in) = Mg(2+)(out)</text>
        <dbReference type="Rhea" id="RHEA:29827"/>
        <dbReference type="ChEBI" id="CHEBI:18420"/>
    </reaction>
</comment>
<evidence type="ECO:0000313" key="15">
    <source>
        <dbReference type="EMBL" id="CAJ22289.1"/>
    </source>
</evidence>
<proteinExistence type="inferred from homology"/>
<keyword evidence="6 14" id="KW-0812">Transmembrane</keyword>
<comment type="subcellular location">
    <subcellularLocation>
        <location evidence="1">Cell membrane</location>
        <topology evidence="1">Multi-pass membrane protein</topology>
    </subcellularLocation>
</comment>
<dbReference type="eggNOG" id="COG0598">
    <property type="taxonomic scope" value="Bacteria"/>
</dbReference>
<dbReference type="AlphaFoldDB" id="Q3BXX4"/>
<evidence type="ECO:0000256" key="2">
    <source>
        <dbReference type="ARBA" id="ARBA00009765"/>
    </source>
</evidence>
<sequence length="319" mass="35488">MVDAEDAWALSSHRRCMITIHPIAGTQHTPGCWVDLCQPSPQELAQAAEKVGFALPDRAAIGEIEFSSRVRRQGDVLFLNVPRFQDEDGPTAPLGFALSPTMLVTLREQRIGSLEALTTRLEHEPCHSSDDLLLRMFDQLVGRLADRLEGLEAAVTETTRLVFDSPHKTKGLERMLHQVGDMGRQLGGLHNAGQGMLRLVTYLDGAAPDWFGADAAKRITLLHKDLTTLSEFQQHMDDRIEFLLDSVLGMINMDQNNVMKVMAVASVVGIPPTVLVGIWGMNFSYMPELKGHDHYFWALGIIALSVVVPLAWFRKRGWV</sequence>
<evidence type="ECO:0000256" key="6">
    <source>
        <dbReference type="ARBA" id="ARBA00022692"/>
    </source>
</evidence>
<dbReference type="PANTHER" id="PTHR46494:SF3">
    <property type="entry name" value="ZINC TRANSPORT PROTEIN ZNTB"/>
    <property type="match status" value="1"/>
</dbReference>
<keyword evidence="10" id="KW-0406">Ion transport</keyword>
<dbReference type="GO" id="GO:0005886">
    <property type="term" value="C:plasma membrane"/>
    <property type="evidence" value="ECO:0007669"/>
    <property type="project" value="UniProtKB-SubCell"/>
</dbReference>
<dbReference type="GO" id="GO:0050897">
    <property type="term" value="F:cobalt ion binding"/>
    <property type="evidence" value="ECO:0007669"/>
    <property type="project" value="TreeGrafter"/>
</dbReference>
<dbReference type="STRING" id="456327.BJD11_19535"/>
<keyword evidence="11 14" id="KW-0472">Membrane</keyword>
<evidence type="ECO:0000256" key="10">
    <source>
        <dbReference type="ARBA" id="ARBA00023065"/>
    </source>
</evidence>
<evidence type="ECO:0000256" key="14">
    <source>
        <dbReference type="SAM" id="Phobius"/>
    </source>
</evidence>
<dbReference type="InterPro" id="IPR002523">
    <property type="entry name" value="MgTranspt_CorA/ZnTranspt_ZntB"/>
</dbReference>
<dbReference type="KEGG" id="xcv:XCV0658"/>
<dbReference type="PANTHER" id="PTHR46494">
    <property type="entry name" value="CORA FAMILY METAL ION TRANSPORTER (EUROFUNG)"/>
    <property type="match status" value="1"/>
</dbReference>
<dbReference type="InterPro" id="IPR045863">
    <property type="entry name" value="CorA_TM1_TM2"/>
</dbReference>
<dbReference type="SUPFAM" id="SSF143865">
    <property type="entry name" value="CorA soluble domain-like"/>
    <property type="match status" value="1"/>
</dbReference>
<dbReference type="Gene3D" id="1.20.58.340">
    <property type="entry name" value="Magnesium transport protein CorA, transmembrane region"/>
    <property type="match status" value="2"/>
</dbReference>
<keyword evidence="3" id="KW-0813">Transport</keyword>
<dbReference type="FunFam" id="1.20.58.340:FF:000004">
    <property type="entry name" value="Magnesium transport protein CorA"/>
    <property type="match status" value="1"/>
</dbReference>
<name>Q3BXX4_XANE5</name>
<evidence type="ECO:0000256" key="11">
    <source>
        <dbReference type="ARBA" id="ARBA00023136"/>
    </source>
</evidence>
<dbReference type="HOGENOM" id="CLU_007127_5_0_6"/>
<dbReference type="EMBL" id="AM039952">
    <property type="protein sequence ID" value="CAJ22289.1"/>
    <property type="molecule type" value="Genomic_DNA"/>
</dbReference>
<reference evidence="15 16" key="1">
    <citation type="journal article" date="2005" name="J. Bacteriol.">
        <title>Insights into genome plasticity and pathogenicity of the plant pathogenic Bacterium Xanthomonas campestris pv. vesicatoria revealed by the complete genome sequence.</title>
        <authorList>
            <person name="Thieme F."/>
            <person name="Koebnik R."/>
            <person name="Bekel T."/>
            <person name="Berger C."/>
            <person name="Boch J."/>
            <person name="Buettner D."/>
            <person name="Caldana C."/>
            <person name="Gaigalat L."/>
            <person name="Goesmann A."/>
            <person name="Kay S."/>
            <person name="Kirchner O."/>
            <person name="Lanz C."/>
            <person name="Linke B."/>
            <person name="McHardy A.C."/>
            <person name="Meyer F."/>
            <person name="Mittenhuber G."/>
            <person name="Nies D.H."/>
            <person name="Niesbach-Kloesgen U."/>
            <person name="Patschkowski T."/>
            <person name="Rueckert C."/>
            <person name="Rupp O."/>
            <person name="Schneicker S."/>
            <person name="Schuster S.C."/>
            <person name="Vorhoelter F.J."/>
            <person name="Weber E."/>
            <person name="Puehler A."/>
            <person name="Bonas U."/>
            <person name="Bartels D."/>
            <person name="Kaiser O."/>
        </authorList>
    </citation>
    <scope>NUCLEOTIDE SEQUENCE [LARGE SCALE GENOMIC DNA]</scope>
    <source>
        <strain evidence="15 16">85-10</strain>
    </source>
</reference>
<keyword evidence="4" id="KW-1003">Cell membrane</keyword>
<evidence type="ECO:0000256" key="8">
    <source>
        <dbReference type="ARBA" id="ARBA00022842"/>
    </source>
</evidence>
<dbReference type="InterPro" id="IPR045861">
    <property type="entry name" value="CorA_cytoplasmic_dom"/>
</dbReference>
<comment type="similarity">
    <text evidence="2">Belongs to the CorA metal ion transporter (MIT) (TC 1.A.35) family.</text>
</comment>
<evidence type="ECO:0000256" key="7">
    <source>
        <dbReference type="ARBA" id="ARBA00022833"/>
    </source>
</evidence>
<evidence type="ECO:0000313" key="16">
    <source>
        <dbReference type="Proteomes" id="UP000007069"/>
    </source>
</evidence>
<accession>Q3BXX4</accession>
<evidence type="ECO:0000256" key="9">
    <source>
        <dbReference type="ARBA" id="ARBA00022989"/>
    </source>
</evidence>
<organism evidence="16">
    <name type="scientific">Xanthomonas euvesicatoria pv. vesicatoria (strain 85-10)</name>
    <name type="common">Xanthomonas campestris pv. vesicatoria</name>
    <dbReference type="NCBI Taxonomy" id="316273"/>
    <lineage>
        <taxon>Bacteria</taxon>
        <taxon>Pseudomonadati</taxon>
        <taxon>Pseudomonadota</taxon>
        <taxon>Gammaproteobacteria</taxon>
        <taxon>Lysobacterales</taxon>
        <taxon>Lysobacteraceae</taxon>
        <taxon>Xanthomonas</taxon>
    </lineage>
</organism>
<dbReference type="GO" id="GO:0000287">
    <property type="term" value="F:magnesium ion binding"/>
    <property type="evidence" value="ECO:0007669"/>
    <property type="project" value="TreeGrafter"/>
</dbReference>
<evidence type="ECO:0000256" key="3">
    <source>
        <dbReference type="ARBA" id="ARBA00022448"/>
    </source>
</evidence>
<comment type="function">
    <text evidence="13">Mediates influx of magnesium ions. Alternates between open and closed states. Activated by low cytoplasmic Mg(2+) levels. Inactive when cytoplasmic Mg(2+) levels are high.</text>
</comment>
<protein>
    <submittedName>
        <fullName evidence="15">Magnesium and cobalt transport protein</fullName>
    </submittedName>
</protein>
<evidence type="ECO:0000256" key="4">
    <source>
        <dbReference type="ARBA" id="ARBA00022475"/>
    </source>
</evidence>
<dbReference type="GO" id="GO:0015087">
    <property type="term" value="F:cobalt ion transmembrane transporter activity"/>
    <property type="evidence" value="ECO:0007669"/>
    <property type="project" value="TreeGrafter"/>
</dbReference>
<keyword evidence="9 14" id="KW-1133">Transmembrane helix</keyword>
<dbReference type="Gene3D" id="3.30.460.20">
    <property type="entry name" value="CorA soluble domain-like"/>
    <property type="match status" value="1"/>
</dbReference>
<feature type="transmembrane region" description="Helical" evidence="14">
    <location>
        <begin position="294"/>
        <end position="313"/>
    </location>
</feature>
<keyword evidence="8" id="KW-0460">Magnesium</keyword>